<feature type="transmembrane region" description="Helical" evidence="8">
    <location>
        <begin position="536"/>
        <end position="558"/>
    </location>
</feature>
<feature type="transmembrane region" description="Helical" evidence="8">
    <location>
        <begin position="1044"/>
        <end position="1060"/>
    </location>
</feature>
<dbReference type="InterPro" id="IPR001036">
    <property type="entry name" value="Acrflvin-R"/>
</dbReference>
<evidence type="ECO:0000256" key="6">
    <source>
        <dbReference type="ARBA" id="ARBA00022989"/>
    </source>
</evidence>
<dbReference type="GO" id="GO:0015562">
    <property type="term" value="F:efflux transmembrane transporter activity"/>
    <property type="evidence" value="ECO:0007669"/>
    <property type="project" value="InterPro"/>
</dbReference>
<dbReference type="OrthoDB" id="9758757at2"/>
<keyword evidence="10" id="KW-1185">Reference proteome</keyword>
<reference evidence="9 10" key="1">
    <citation type="submission" date="2018-05" db="EMBL/GenBank/DDBJ databases">
        <title>Chitinophaga sp. K3CV102501T nov., isolated from isolated from a monsoon evergreen broad-leaved forest soil.</title>
        <authorList>
            <person name="Lv Y."/>
        </authorList>
    </citation>
    <scope>NUCLEOTIDE SEQUENCE [LARGE SCALE GENOMIC DNA]</scope>
    <source>
        <strain evidence="9 10">GDMCC 1.1325</strain>
    </source>
</reference>
<dbReference type="Gene3D" id="1.20.1600.10">
    <property type="entry name" value="Outer membrane efflux proteins (OEP)"/>
    <property type="match status" value="1"/>
</dbReference>
<gene>
    <name evidence="9" type="ORF">DF182_20555</name>
</gene>
<dbReference type="RefSeq" id="WP_113617682.1">
    <property type="nucleotide sequence ID" value="NZ_QFFJ01000002.1"/>
</dbReference>
<dbReference type="Gene3D" id="3.30.2090.10">
    <property type="entry name" value="Multidrug efflux transporter AcrB TolC docking domain, DN and DC subdomains"/>
    <property type="match status" value="2"/>
</dbReference>
<feature type="transmembrane region" description="Helical" evidence="8">
    <location>
        <begin position="345"/>
        <end position="361"/>
    </location>
</feature>
<dbReference type="SUPFAM" id="SSF82714">
    <property type="entry name" value="Multidrug efflux transporter AcrB TolC docking domain, DN and DC subdomains"/>
    <property type="match status" value="2"/>
</dbReference>
<feature type="transmembrane region" description="Helical" evidence="8">
    <location>
        <begin position="394"/>
        <end position="413"/>
    </location>
</feature>
<protein>
    <submittedName>
        <fullName evidence="9">CusA/CzcA family heavy metal efflux RND transporter</fullName>
    </submittedName>
</protein>
<feature type="transmembrane region" description="Helical" evidence="8">
    <location>
        <begin position="977"/>
        <end position="996"/>
    </location>
</feature>
<proteinExistence type="inferred from homology"/>
<evidence type="ECO:0000313" key="9">
    <source>
        <dbReference type="EMBL" id="RBL88939.1"/>
    </source>
</evidence>
<comment type="subcellular location">
    <subcellularLocation>
        <location evidence="1">Cell membrane</location>
        <topology evidence="1">Multi-pass membrane protein</topology>
    </subcellularLocation>
</comment>
<evidence type="ECO:0000256" key="3">
    <source>
        <dbReference type="ARBA" id="ARBA00022448"/>
    </source>
</evidence>
<evidence type="ECO:0000313" key="10">
    <source>
        <dbReference type="Proteomes" id="UP000253410"/>
    </source>
</evidence>
<feature type="transmembrane region" description="Helical" evidence="8">
    <location>
        <begin position="878"/>
        <end position="897"/>
    </location>
</feature>
<name>A0A365XRF4_9BACT</name>
<feature type="transmembrane region" description="Helical" evidence="8">
    <location>
        <begin position="904"/>
        <end position="922"/>
    </location>
</feature>
<keyword evidence="5 8" id="KW-0812">Transmembrane</keyword>
<feature type="transmembrane region" description="Helical" evidence="8">
    <location>
        <begin position="368"/>
        <end position="388"/>
    </location>
</feature>
<dbReference type="SUPFAM" id="SSF56954">
    <property type="entry name" value="Outer membrane efflux proteins (OEP)"/>
    <property type="match status" value="1"/>
</dbReference>
<dbReference type="Proteomes" id="UP000253410">
    <property type="component" value="Unassembled WGS sequence"/>
</dbReference>
<dbReference type="PRINTS" id="PR00702">
    <property type="entry name" value="ACRIFLAVINRP"/>
</dbReference>
<dbReference type="InterPro" id="IPR027463">
    <property type="entry name" value="AcrB_DN_DC_subdom"/>
</dbReference>
<evidence type="ECO:0000256" key="7">
    <source>
        <dbReference type="ARBA" id="ARBA00023136"/>
    </source>
</evidence>
<evidence type="ECO:0000256" key="4">
    <source>
        <dbReference type="ARBA" id="ARBA00022475"/>
    </source>
</evidence>
<evidence type="ECO:0000256" key="2">
    <source>
        <dbReference type="ARBA" id="ARBA00010942"/>
    </source>
</evidence>
<keyword evidence="4" id="KW-1003">Cell membrane</keyword>
<dbReference type="SUPFAM" id="SSF82866">
    <property type="entry name" value="Multidrug efflux transporter AcrB transmembrane domain"/>
    <property type="match status" value="2"/>
</dbReference>
<evidence type="ECO:0000256" key="1">
    <source>
        <dbReference type="ARBA" id="ARBA00004651"/>
    </source>
</evidence>
<keyword evidence="3" id="KW-0813">Transport</keyword>
<feature type="transmembrane region" description="Helical" evidence="8">
    <location>
        <begin position="1008"/>
        <end position="1032"/>
    </location>
</feature>
<keyword evidence="6 8" id="KW-1133">Transmembrane helix</keyword>
<dbReference type="NCBIfam" id="TIGR00914">
    <property type="entry name" value="2A0601"/>
    <property type="match status" value="1"/>
</dbReference>
<dbReference type="GO" id="GO:0008324">
    <property type="term" value="F:monoatomic cation transmembrane transporter activity"/>
    <property type="evidence" value="ECO:0007669"/>
    <property type="project" value="InterPro"/>
</dbReference>
<dbReference type="SUPFAM" id="SSF82693">
    <property type="entry name" value="Multidrug efflux transporter AcrB pore domain, PN1, PN2, PC1 and PC2 subdomains"/>
    <property type="match status" value="2"/>
</dbReference>
<feature type="transmembrane region" description="Helical" evidence="8">
    <location>
        <begin position="484"/>
        <end position="507"/>
    </location>
</feature>
<keyword evidence="7 8" id="KW-0472">Membrane</keyword>
<dbReference type="Pfam" id="PF00873">
    <property type="entry name" value="ACR_tran"/>
    <property type="match status" value="1"/>
</dbReference>
<dbReference type="GO" id="GO:0005886">
    <property type="term" value="C:plasma membrane"/>
    <property type="evidence" value="ECO:0007669"/>
    <property type="project" value="UniProtKB-SubCell"/>
</dbReference>
<organism evidence="9 10">
    <name type="scientific">Chitinophaga flava</name>
    <dbReference type="NCBI Taxonomy" id="2259036"/>
    <lineage>
        <taxon>Bacteria</taxon>
        <taxon>Pseudomonadati</taxon>
        <taxon>Bacteroidota</taxon>
        <taxon>Chitinophagia</taxon>
        <taxon>Chitinophagales</taxon>
        <taxon>Chitinophagaceae</taxon>
        <taxon>Chitinophaga</taxon>
    </lineage>
</organism>
<dbReference type="Gene3D" id="3.30.70.1440">
    <property type="entry name" value="Multidrug efflux transporter AcrB pore domain"/>
    <property type="match status" value="1"/>
</dbReference>
<dbReference type="InterPro" id="IPR004763">
    <property type="entry name" value="CusA-like"/>
</dbReference>
<sequence length="1454" mass="160629">MLNSIIRFSIKNKLIIGLFVLALIGWGSYSVTQLPIDAVPDITNNQVLVISSAPSLGAPDVERFITVPIELATRNIPGIIEQRSFSRFGLSLVTIVFNDQTDVYWARQQVSERLAQVRQQIPAGMAEPELGPVTTGLGEVFQYVVKPKPGYEGKYDLTALRDIQDWTVRRQLLGTEGVADVSSFGGTVKQYEVAISPEKLKSFQVTISDVYRSLQENNQNTGGAYIEKGPGVLFIRSEGLVKNLEDIGNIAIKRINNGIPVLIRDVATVKTGTAIRYGAMVLNDQQEVAGAVVMMLKGENSNKVIRNIKDKIAAIEKTLPEGIAIEAFLDRTKMVDNAISTVERNLLEGALIVILVLVIFMGNVRAGLIVASVIPLSMLFAIILMHLFGVSGNLMSLGALDFGLLVDGAVIIIEAVMHKLTKGATLSGVKQLTQEQMDEEVESSAKTMMNSAAFGQVIILIVYLPILSLQGIEGKMFRPMAQTVSFAILGACLLSLTYVPMMGALFLNKKLSHKESFADKMMERIKRLYDPLLQRVLRIPVLVVAVAFVLFGAAALVLSNMGGEFIPQLEEGDFAVDTRLLPGTSLSTTIKTTEKAAGVLKRQFPEVEKVVTKIGSGEIPTDPMPMEAADMMVILKPKHEWTSAASFPELAGKMSKALEEIPGITTGFQFPVQMRFNELMTGARQDVVCKIFGDDLDTLAAYADKIGSIVRTVQGAKDLYTETVTGVPQLVVSYKREAIARYGASVTDVNNTIQAAYAGATSGLIFEGEKRYDLVVRMNENEKKDINEINNLQVGLPNGQQVPLQVLADVEIQDGPYQIQREDARRRITVGFNVRGRDVQSIVTELQTKVSEHLKLPPGYYITYGGQYENLQHATKRLSIALPVALLLIFLMLFFAFHKLKYCLLIFSAIPLSAIGGVFTLWMRGMPFSISAGIGFIALFGVAVLNGIVLIGEMNQLKNSGMTNIRQIIIQATHDRLRPVLMTATVASLGFLPMALSNGAGAEVQRPLATVVIGGLITATLLTLVVLPALFLLFEEGWKKPKPAALMLLLLLGAPSLLQAQTTKPLTLQQALQTAQQQNLQLKLSQQQAAYYQALTRSSTDLPKAQVMAELGNVNSNSFDNKFTLTQGFAFPTVYKRQKQLYEQEWQQAKLQTTLQQTEITRLVKLAYLQLQFLKAKKVLLQKTDSIVSSYSRVAKLRYDNGESNLLEKTTLENQEHQAKMQLELLQSDQKTAIAQLNMLLHETPSDIDPADTLGSSPILFDSTKLQQHPYLQVYQQQQQLNSSKTQLEKARLLPDWMLGYSNQSIVGWQPDKNNVERYYGPGHRFSIAQVGIGIPIFASAQKARIKAAQQMQASSATATALATEQLHNQLEQNWNDYLKYQQAISYYHRSALKESDIIIQTANISYKNGEIGYIEWSTLISNAIALQSQYIDVLKELNIRKTELEYLLQFNQQ</sequence>
<dbReference type="Gene3D" id="3.30.70.1430">
    <property type="entry name" value="Multidrug efflux transporter AcrB pore domain"/>
    <property type="match status" value="2"/>
</dbReference>
<dbReference type="PANTHER" id="PTHR32063:SF24">
    <property type="entry name" value="CATION EFFLUX SYSTEM (ACRB_ACRD_ACRF FAMILY)"/>
    <property type="match status" value="1"/>
</dbReference>
<dbReference type="PANTHER" id="PTHR32063">
    <property type="match status" value="1"/>
</dbReference>
<comment type="similarity">
    <text evidence="2">Belongs to the resistance-nodulation-cell division (RND) (TC 2.A.6) family.</text>
</comment>
<dbReference type="Gene3D" id="3.30.70.1320">
    <property type="entry name" value="Multidrug efflux transporter AcrB pore domain like"/>
    <property type="match status" value="1"/>
</dbReference>
<feature type="transmembrane region" description="Helical" evidence="8">
    <location>
        <begin position="928"/>
        <end position="952"/>
    </location>
</feature>
<dbReference type="EMBL" id="QFFJ01000002">
    <property type="protein sequence ID" value="RBL88939.1"/>
    <property type="molecule type" value="Genomic_DNA"/>
</dbReference>
<evidence type="ECO:0000256" key="8">
    <source>
        <dbReference type="SAM" id="Phobius"/>
    </source>
</evidence>
<evidence type="ECO:0000256" key="5">
    <source>
        <dbReference type="ARBA" id="ARBA00022692"/>
    </source>
</evidence>
<feature type="transmembrane region" description="Helical" evidence="8">
    <location>
        <begin position="453"/>
        <end position="472"/>
    </location>
</feature>
<dbReference type="Gene3D" id="1.20.1640.10">
    <property type="entry name" value="Multidrug efflux transporter AcrB transmembrane domain"/>
    <property type="match status" value="2"/>
</dbReference>
<comment type="caution">
    <text evidence="9">The sequence shown here is derived from an EMBL/GenBank/DDBJ whole genome shotgun (WGS) entry which is preliminary data.</text>
</comment>
<accession>A0A365XRF4</accession>
<dbReference type="GO" id="GO:0042910">
    <property type="term" value="F:xenobiotic transmembrane transporter activity"/>
    <property type="evidence" value="ECO:0007669"/>
    <property type="project" value="TreeGrafter"/>
</dbReference>